<name>A0ABX1IWI6_9PSEU</name>
<protein>
    <submittedName>
        <fullName evidence="2">Deaminase</fullName>
    </submittedName>
</protein>
<dbReference type="SUPFAM" id="SSF53597">
    <property type="entry name" value="Dihydrofolate reductase-like"/>
    <property type="match status" value="1"/>
</dbReference>
<comment type="caution">
    <text evidence="2">The sequence shown here is derived from an EMBL/GenBank/DDBJ whole genome shotgun (WGS) entry which is preliminary data.</text>
</comment>
<reference evidence="2 3" key="1">
    <citation type="submission" date="2020-04" db="EMBL/GenBank/DDBJ databases">
        <title>Novel species.</title>
        <authorList>
            <person name="Teo W.F.A."/>
            <person name="Lipun K."/>
            <person name="Srisuk N."/>
            <person name="Duangmal K."/>
        </authorList>
    </citation>
    <scope>NUCLEOTIDE SEQUENCE [LARGE SCALE GENOMIC DNA]</scope>
    <source>
        <strain evidence="2 3">K13G38</strain>
    </source>
</reference>
<sequence>MTKVYTHMTMSLDGYIADPDDGIGELFGWYGAGEVTVPTADENMRFQVDPNSAGLLRDILARTGALVCGRRLFDLTNGWGDNHPVGAPVVVVTHHVPEDAEKWPRTTFAGDVAEGVARAREIADGKDVVISSADIAGQALDLGLVDEVHVSLVPVLLGEGIPYFARLAGAPHRFDDPEIIQGTRATHLRFPVRRVSRPS</sequence>
<evidence type="ECO:0000259" key="1">
    <source>
        <dbReference type="Pfam" id="PF01872"/>
    </source>
</evidence>
<organism evidence="2 3">
    <name type="scientific">Amycolatopsis acididurans</name>
    <dbReference type="NCBI Taxonomy" id="2724524"/>
    <lineage>
        <taxon>Bacteria</taxon>
        <taxon>Bacillati</taxon>
        <taxon>Actinomycetota</taxon>
        <taxon>Actinomycetes</taxon>
        <taxon>Pseudonocardiales</taxon>
        <taxon>Pseudonocardiaceae</taxon>
        <taxon>Amycolatopsis</taxon>
    </lineage>
</organism>
<dbReference type="Proteomes" id="UP000715441">
    <property type="component" value="Unassembled WGS sequence"/>
</dbReference>
<dbReference type="PANTHER" id="PTHR38011">
    <property type="entry name" value="DIHYDROFOLATE REDUCTASE FAMILY PROTEIN (AFU_ORTHOLOGUE AFUA_8G06820)"/>
    <property type="match status" value="1"/>
</dbReference>
<keyword evidence="3" id="KW-1185">Reference proteome</keyword>
<dbReference type="InterPro" id="IPR050765">
    <property type="entry name" value="Riboflavin_Biosynth_HTPR"/>
</dbReference>
<dbReference type="RefSeq" id="WP_168511079.1">
    <property type="nucleotide sequence ID" value="NZ_JAAXLS010000001.1"/>
</dbReference>
<gene>
    <name evidence="2" type="ORF">HFP15_03085</name>
</gene>
<feature type="domain" description="Bacterial bifunctional deaminase-reductase C-terminal" evidence="1">
    <location>
        <begin position="3"/>
        <end position="164"/>
    </location>
</feature>
<accession>A0ABX1IWI6</accession>
<dbReference type="Gene3D" id="3.40.430.10">
    <property type="entry name" value="Dihydrofolate Reductase, subunit A"/>
    <property type="match status" value="1"/>
</dbReference>
<evidence type="ECO:0000313" key="2">
    <source>
        <dbReference type="EMBL" id="NKQ51861.1"/>
    </source>
</evidence>
<proteinExistence type="predicted"/>
<dbReference type="Pfam" id="PF01872">
    <property type="entry name" value="RibD_C"/>
    <property type="match status" value="1"/>
</dbReference>
<dbReference type="PANTHER" id="PTHR38011:SF12">
    <property type="entry name" value="BIFUNCTIONAL DEAMINASE-REDUCTASE DOMAIN PROTEIN"/>
    <property type="match status" value="1"/>
</dbReference>
<evidence type="ECO:0000313" key="3">
    <source>
        <dbReference type="Proteomes" id="UP000715441"/>
    </source>
</evidence>
<dbReference type="InterPro" id="IPR024072">
    <property type="entry name" value="DHFR-like_dom_sf"/>
</dbReference>
<dbReference type="InterPro" id="IPR002734">
    <property type="entry name" value="RibDG_C"/>
</dbReference>
<dbReference type="EMBL" id="JAAXLS010000001">
    <property type="protein sequence ID" value="NKQ51861.1"/>
    <property type="molecule type" value="Genomic_DNA"/>
</dbReference>